<dbReference type="GO" id="GO:0006633">
    <property type="term" value="P:fatty acid biosynthetic process"/>
    <property type="evidence" value="ECO:0007669"/>
    <property type="project" value="InterPro"/>
</dbReference>
<dbReference type="SUPFAM" id="SSF53901">
    <property type="entry name" value="Thiolase-like"/>
    <property type="match status" value="2"/>
</dbReference>
<evidence type="ECO:0000256" key="3">
    <source>
        <dbReference type="RuleBase" id="RU003694"/>
    </source>
</evidence>
<sequence length="684" mass="73151">MGKINIAALRDETDLSVEETVEEAAATLQALPSPVRSVQPTAEWSKVTTSLDDMVVIVGLGEVSPWGSGRTRFEAEYGIQSDGTVELTAAGVLELAWMTGLLRWMDTPVAGWYDTDDKIVDEADIFDRYRDEVVARSGVRTFVDSIAIEDLTSPEGVEMFLDKDITFSVDSEEAAKSYVEADPAFTEAHEVDGEWQVTRKQGARSRMPRRAAMARKVGGQFPTDFDPTRWGIPTSMVESIDRIAVWNLVSAVDAYLSAGFSPAEILQAVHPSDVAMTQGTGFGGMTSMRKLFLDRFLAEDIPSDILQETLPNVVAAHTMQSYIGGYGSMIHPIGACATAAVSVEEGVDKIATDKADFVVAGAIDDISVESIAGFASMNATADSDAMAAKGINERFYSRSNDRRRAGFVESQGGGTILLARGSVAAEMGLPIYAVVGFAQSYADGAHTSIPAPGLGALAAGRGRKASRLVKNLADLGVTVDEISVVSKHDTSTNANDPNESDLHTRLAEAMGRTEGNPLLVVSQKTLTGHAKGGAAVFQAAGLADIFRTGKVPANKALDCVDPALQTSPGLVWLREPLQLPTTVKAGLLTSLGFGHVSALVALVHPATFEQAVRQELGEDAAQAWLEKATSRLRAGVRRREAGMLGHEPLFTPIEDRRFAGEPKEIEAEMLLDPEARLSESGFFE</sequence>
<dbReference type="InterPro" id="IPR020841">
    <property type="entry name" value="PKS_Beta-ketoAc_synthase_dom"/>
</dbReference>
<evidence type="ECO:0000313" key="5">
    <source>
        <dbReference type="EMBL" id="AZQ77407.1"/>
    </source>
</evidence>
<dbReference type="AlphaFoldDB" id="A0A3Q9G2F3"/>
<dbReference type="EMBL" id="CP034593">
    <property type="protein sequence ID" value="AZQ77407.1"/>
    <property type="molecule type" value="Genomic_DNA"/>
</dbReference>
<dbReference type="PANTHER" id="PTHR11712:SF336">
    <property type="entry name" value="3-OXOACYL-[ACYL-CARRIER-PROTEIN] SYNTHASE, MITOCHONDRIAL"/>
    <property type="match status" value="1"/>
</dbReference>
<dbReference type="InterPro" id="IPR014030">
    <property type="entry name" value="Ketoacyl_synth_N"/>
</dbReference>
<dbReference type="InterPro" id="IPR018201">
    <property type="entry name" value="Ketoacyl_synth_AS"/>
</dbReference>
<dbReference type="Proteomes" id="UP000280344">
    <property type="component" value="Chromosome"/>
</dbReference>
<dbReference type="Pfam" id="PF00109">
    <property type="entry name" value="ketoacyl-synt"/>
    <property type="match status" value="1"/>
</dbReference>
<proteinExistence type="inferred from homology"/>
<dbReference type="KEGG" id="flh:EJ997_08750"/>
<name>A0A3Q9G2F3_9ACTO</name>
<dbReference type="InterPro" id="IPR000794">
    <property type="entry name" value="Beta-ketoacyl_synthase"/>
</dbReference>
<keyword evidence="6" id="KW-1185">Reference proteome</keyword>
<dbReference type="CDD" id="cd00828">
    <property type="entry name" value="elong_cond_enzymes"/>
    <property type="match status" value="1"/>
</dbReference>
<dbReference type="InterPro" id="IPR047224">
    <property type="entry name" value="FAS_alpha_su_C"/>
</dbReference>
<dbReference type="GO" id="GO:0004315">
    <property type="term" value="F:3-oxoacyl-[acyl-carrier-protein] synthase activity"/>
    <property type="evidence" value="ECO:0007669"/>
    <property type="project" value="InterPro"/>
</dbReference>
<evidence type="ECO:0000256" key="1">
    <source>
        <dbReference type="ARBA" id="ARBA00008467"/>
    </source>
</evidence>
<evidence type="ECO:0000256" key="2">
    <source>
        <dbReference type="ARBA" id="ARBA00022679"/>
    </source>
</evidence>
<dbReference type="RefSeq" id="WP_126704210.1">
    <property type="nucleotide sequence ID" value="NZ_CP034593.1"/>
</dbReference>
<dbReference type="OrthoDB" id="9808669at2"/>
<dbReference type="PROSITE" id="PS00606">
    <property type="entry name" value="KS3_1"/>
    <property type="match status" value="1"/>
</dbReference>
<dbReference type="InterPro" id="IPR016039">
    <property type="entry name" value="Thiolase-like"/>
</dbReference>
<dbReference type="PANTHER" id="PTHR11712">
    <property type="entry name" value="POLYKETIDE SYNTHASE-RELATED"/>
    <property type="match status" value="1"/>
</dbReference>
<dbReference type="PROSITE" id="PS52004">
    <property type="entry name" value="KS3_2"/>
    <property type="match status" value="1"/>
</dbReference>
<gene>
    <name evidence="5" type="ORF">EJ997_08750</name>
</gene>
<dbReference type="Pfam" id="PF02801">
    <property type="entry name" value="Ketoacyl-synt_C"/>
    <property type="match status" value="1"/>
</dbReference>
<accession>A0A3Q9G2F3</accession>
<evidence type="ECO:0000259" key="4">
    <source>
        <dbReference type="PROSITE" id="PS52004"/>
    </source>
</evidence>
<comment type="similarity">
    <text evidence="1 3">Belongs to the thiolase-like superfamily. Beta-ketoacyl-ACP synthases family.</text>
</comment>
<dbReference type="InterPro" id="IPR014031">
    <property type="entry name" value="Ketoacyl_synth_C"/>
</dbReference>
<evidence type="ECO:0000313" key="6">
    <source>
        <dbReference type="Proteomes" id="UP000280344"/>
    </source>
</evidence>
<organism evidence="5 6">
    <name type="scientific">Flaviflexus ciconiae</name>
    <dbReference type="NCBI Taxonomy" id="2496867"/>
    <lineage>
        <taxon>Bacteria</taxon>
        <taxon>Bacillati</taxon>
        <taxon>Actinomycetota</taxon>
        <taxon>Actinomycetes</taxon>
        <taxon>Actinomycetales</taxon>
        <taxon>Actinomycetaceae</taxon>
        <taxon>Flaviflexus</taxon>
    </lineage>
</organism>
<reference evidence="5 6" key="1">
    <citation type="submission" date="2018-12" db="EMBL/GenBank/DDBJ databases">
        <title>Complete genome sequence of Flaviflexus sp. H23T48.</title>
        <authorList>
            <person name="Bae J.-W."/>
            <person name="Lee J.-Y."/>
        </authorList>
    </citation>
    <scope>NUCLEOTIDE SEQUENCE [LARGE SCALE GENOMIC DNA]</scope>
    <source>
        <strain evidence="5 6">H23T48</strain>
    </source>
</reference>
<feature type="domain" description="Ketosynthase family 3 (KS3)" evidence="4">
    <location>
        <begin position="153"/>
        <end position="604"/>
    </location>
</feature>
<protein>
    <recommendedName>
        <fullName evidence="4">Ketosynthase family 3 (KS3) domain-containing protein</fullName>
    </recommendedName>
</protein>
<keyword evidence="2 3" id="KW-0808">Transferase</keyword>
<dbReference type="Gene3D" id="3.40.47.10">
    <property type="match status" value="1"/>
</dbReference>